<keyword evidence="4 6" id="KW-0862">Zinc</keyword>
<feature type="domain" description="Alcohol dehydrogenase-like C-terminal" evidence="7">
    <location>
        <begin position="174"/>
        <end position="298"/>
    </location>
</feature>
<dbReference type="Pfam" id="PF00107">
    <property type="entry name" value="ADH_zinc_N"/>
    <property type="match status" value="1"/>
</dbReference>
<dbReference type="OrthoDB" id="9797931at2"/>
<keyword evidence="5" id="KW-0560">Oxidoreductase</keyword>
<evidence type="ECO:0000313" key="9">
    <source>
        <dbReference type="EMBL" id="TDE15989.1"/>
    </source>
</evidence>
<evidence type="ECO:0000256" key="5">
    <source>
        <dbReference type="ARBA" id="ARBA00023002"/>
    </source>
</evidence>
<evidence type="ECO:0000313" key="10">
    <source>
        <dbReference type="Proteomes" id="UP000294739"/>
    </source>
</evidence>
<evidence type="ECO:0000256" key="2">
    <source>
        <dbReference type="ARBA" id="ARBA00008072"/>
    </source>
</evidence>
<dbReference type="SUPFAM" id="SSF51735">
    <property type="entry name" value="NAD(P)-binding Rossmann-fold domains"/>
    <property type="match status" value="1"/>
</dbReference>
<evidence type="ECO:0000256" key="3">
    <source>
        <dbReference type="ARBA" id="ARBA00022723"/>
    </source>
</evidence>
<dbReference type="GO" id="GO:0005737">
    <property type="term" value="C:cytoplasm"/>
    <property type="evidence" value="ECO:0007669"/>
    <property type="project" value="TreeGrafter"/>
</dbReference>
<dbReference type="InterPro" id="IPR011032">
    <property type="entry name" value="GroES-like_sf"/>
</dbReference>
<dbReference type="InParanoid" id="A0A4R5DP31"/>
<dbReference type="Gene3D" id="3.90.180.10">
    <property type="entry name" value="Medium-chain alcohol dehydrogenases, catalytic domain"/>
    <property type="match status" value="1"/>
</dbReference>
<keyword evidence="10" id="KW-1185">Reference proteome</keyword>
<comment type="cofactor">
    <cofactor evidence="1 6">
        <name>Zn(2+)</name>
        <dbReference type="ChEBI" id="CHEBI:29105"/>
    </cofactor>
</comment>
<comment type="caution">
    <text evidence="9">The sequence shown here is derived from an EMBL/GenBank/DDBJ whole genome shotgun (WGS) entry which is preliminary data.</text>
</comment>
<dbReference type="Pfam" id="PF08240">
    <property type="entry name" value="ADH_N"/>
    <property type="match status" value="1"/>
</dbReference>
<dbReference type="Proteomes" id="UP000294739">
    <property type="component" value="Unassembled WGS sequence"/>
</dbReference>
<dbReference type="RefSeq" id="WP_131890236.1">
    <property type="nucleotide sequence ID" value="NZ_SMKZ01000001.1"/>
</dbReference>
<proteinExistence type="inferred from homology"/>
<dbReference type="GO" id="GO:0034079">
    <property type="term" value="P:butanediol biosynthetic process"/>
    <property type="evidence" value="ECO:0007669"/>
    <property type="project" value="TreeGrafter"/>
</dbReference>
<evidence type="ECO:0000256" key="4">
    <source>
        <dbReference type="ARBA" id="ARBA00022833"/>
    </source>
</evidence>
<dbReference type="PANTHER" id="PTHR43161:SF23">
    <property type="entry name" value="(R,R)-BUTANEDIOL DEHYDROGENASE-RELATED"/>
    <property type="match status" value="1"/>
</dbReference>
<dbReference type="PANTHER" id="PTHR43161">
    <property type="entry name" value="SORBITOL DEHYDROGENASE"/>
    <property type="match status" value="1"/>
</dbReference>
<dbReference type="InterPro" id="IPR013149">
    <property type="entry name" value="ADH-like_C"/>
</dbReference>
<keyword evidence="3 6" id="KW-0479">Metal-binding</keyword>
<organism evidence="9 10">
    <name type="scientific">Jiangella asiatica</name>
    <dbReference type="NCBI Taxonomy" id="2530372"/>
    <lineage>
        <taxon>Bacteria</taxon>
        <taxon>Bacillati</taxon>
        <taxon>Actinomycetota</taxon>
        <taxon>Actinomycetes</taxon>
        <taxon>Jiangellales</taxon>
        <taxon>Jiangellaceae</taxon>
        <taxon>Jiangella</taxon>
    </lineage>
</organism>
<comment type="similarity">
    <text evidence="2 6">Belongs to the zinc-containing alcohol dehydrogenase family.</text>
</comment>
<dbReference type="GO" id="GO:0008270">
    <property type="term" value="F:zinc ion binding"/>
    <property type="evidence" value="ECO:0007669"/>
    <property type="project" value="InterPro"/>
</dbReference>
<evidence type="ECO:0000256" key="6">
    <source>
        <dbReference type="RuleBase" id="RU361277"/>
    </source>
</evidence>
<evidence type="ECO:0000259" key="8">
    <source>
        <dbReference type="Pfam" id="PF08240"/>
    </source>
</evidence>
<dbReference type="Gene3D" id="3.40.50.720">
    <property type="entry name" value="NAD(P)-binding Rossmann-like Domain"/>
    <property type="match status" value="1"/>
</dbReference>
<dbReference type="GO" id="GO:0000721">
    <property type="term" value="F:(R,R)-butanediol dehydrogenase activity"/>
    <property type="evidence" value="ECO:0007669"/>
    <property type="project" value="TreeGrafter"/>
</dbReference>
<evidence type="ECO:0000256" key="1">
    <source>
        <dbReference type="ARBA" id="ARBA00001947"/>
    </source>
</evidence>
<dbReference type="InterPro" id="IPR002328">
    <property type="entry name" value="ADH_Zn_CS"/>
</dbReference>
<accession>A0A4R5DP31</accession>
<dbReference type="AlphaFoldDB" id="A0A4R5DP31"/>
<gene>
    <name evidence="9" type="ORF">E1269_01490</name>
</gene>
<reference evidence="9 10" key="1">
    <citation type="submission" date="2019-03" db="EMBL/GenBank/DDBJ databases">
        <title>Draft genome sequences of novel Actinobacteria.</title>
        <authorList>
            <person name="Sahin N."/>
            <person name="Ay H."/>
            <person name="Saygin H."/>
        </authorList>
    </citation>
    <scope>NUCLEOTIDE SEQUENCE [LARGE SCALE GENOMIC DNA]</scope>
    <source>
        <strain evidence="9 10">5K138</strain>
    </source>
</reference>
<evidence type="ECO:0000259" key="7">
    <source>
        <dbReference type="Pfam" id="PF00107"/>
    </source>
</evidence>
<dbReference type="PROSITE" id="PS00059">
    <property type="entry name" value="ADH_ZINC"/>
    <property type="match status" value="1"/>
</dbReference>
<sequence length="348" mass="35529">MRALVLQDWWSLTVAEQPDPRVGAEDVLVRVLATGICGSDLHGFTGHNGRRRHGQVMGHETAGHVVELGAEVGGGLAVGDVVTINPVIGCHSCSRCAAGAPQLCEDKTVIGVTPRRAAAFAELIVAPAANLVPLPAGMPDEHGALVEPLAVGYHAVRRAPVRPGDAVLVIGGGPIGQACVLAARREGAGAVAVSEPDAHRRSLAASLGAVAVDPATGPLPPAAQRALGERPAVVVDAVGSGATLAAALASARPNGSVVLVGMAEPELAIPAYDVSTEERTIFGSFCYTPAEFRDTARWAGTAPDDLERLIEGRVDLSGGPDAFVRLARGDWTASKVLVFPNGLSVGAV</sequence>
<dbReference type="SUPFAM" id="SSF50129">
    <property type="entry name" value="GroES-like"/>
    <property type="match status" value="1"/>
</dbReference>
<dbReference type="InterPro" id="IPR013154">
    <property type="entry name" value="ADH-like_N"/>
</dbReference>
<protein>
    <submittedName>
        <fullName evidence="9">Zinc-binding alcohol dehydrogenase</fullName>
    </submittedName>
</protein>
<feature type="domain" description="Alcohol dehydrogenase-like N-terminal" evidence="8">
    <location>
        <begin position="24"/>
        <end position="135"/>
    </location>
</feature>
<dbReference type="InterPro" id="IPR036291">
    <property type="entry name" value="NAD(P)-bd_dom_sf"/>
</dbReference>
<dbReference type="EMBL" id="SMKZ01000001">
    <property type="protein sequence ID" value="TDE15989.1"/>
    <property type="molecule type" value="Genomic_DNA"/>
</dbReference>
<name>A0A4R5DP31_9ACTN</name>